<evidence type="ECO:0000256" key="5">
    <source>
        <dbReference type="ARBA" id="ARBA00023008"/>
    </source>
</evidence>
<accession>A0A9W6SWY7</accession>
<evidence type="ECO:0000256" key="10">
    <source>
        <dbReference type="PIRSR" id="PIRSR603782-2"/>
    </source>
</evidence>
<dbReference type="Pfam" id="PF02630">
    <property type="entry name" value="SCO1-SenC"/>
    <property type="match status" value="1"/>
</dbReference>
<evidence type="ECO:0000256" key="3">
    <source>
        <dbReference type="ARBA" id="ARBA00022723"/>
    </source>
</evidence>
<dbReference type="GO" id="GO:0016531">
    <property type="term" value="F:copper chaperone activity"/>
    <property type="evidence" value="ECO:0007669"/>
    <property type="project" value="InterPro"/>
</dbReference>
<dbReference type="GO" id="GO:0045454">
    <property type="term" value="P:cell redox homeostasis"/>
    <property type="evidence" value="ECO:0007669"/>
    <property type="project" value="UniProtKB-ARBA"/>
</dbReference>
<proteinExistence type="inferred from homology"/>
<dbReference type="Gene3D" id="3.40.30.10">
    <property type="entry name" value="Glutaredoxin"/>
    <property type="match status" value="1"/>
</dbReference>
<keyword evidence="12" id="KW-1133">Transmembrane helix</keyword>
<dbReference type="FunFam" id="3.40.30.10:FF:000013">
    <property type="entry name" value="Blast:Protein SCO1 homolog, mitochondrial"/>
    <property type="match status" value="1"/>
</dbReference>
<dbReference type="GO" id="GO:0006878">
    <property type="term" value="P:intracellular copper ion homeostasis"/>
    <property type="evidence" value="ECO:0007669"/>
    <property type="project" value="UniProtKB-UniRule"/>
</dbReference>
<evidence type="ECO:0000256" key="2">
    <source>
        <dbReference type="ARBA" id="ARBA00010996"/>
    </source>
</evidence>
<protein>
    <submittedName>
        <fullName evidence="14">Unnamed protein product</fullName>
    </submittedName>
</protein>
<dbReference type="PROSITE" id="PS51352">
    <property type="entry name" value="THIOREDOXIN_2"/>
    <property type="match status" value="1"/>
</dbReference>
<dbReference type="EMBL" id="BSXN01000236">
    <property type="protein sequence ID" value="GME67718.1"/>
    <property type="molecule type" value="Genomic_DNA"/>
</dbReference>
<organism evidence="14 15">
    <name type="scientific">Candida boidinii</name>
    <name type="common">Yeast</name>
    <dbReference type="NCBI Taxonomy" id="5477"/>
    <lineage>
        <taxon>Eukaryota</taxon>
        <taxon>Fungi</taxon>
        <taxon>Dikarya</taxon>
        <taxon>Ascomycota</taxon>
        <taxon>Saccharomycotina</taxon>
        <taxon>Pichiomycetes</taxon>
        <taxon>Pichiales</taxon>
        <taxon>Pichiaceae</taxon>
        <taxon>Ogataea</taxon>
        <taxon>Ogataea/Candida clade</taxon>
    </lineage>
</organism>
<keyword evidence="4 8" id="KW-0999">Mitochondrion inner membrane</keyword>
<feature type="domain" description="Thioredoxin" evidence="13">
    <location>
        <begin position="139"/>
        <end position="302"/>
    </location>
</feature>
<feature type="binding site" evidence="9">
    <location>
        <position position="267"/>
    </location>
    <ligand>
        <name>Cu cation</name>
        <dbReference type="ChEBI" id="CHEBI:23378"/>
    </ligand>
</feature>
<dbReference type="GO" id="GO:0005743">
    <property type="term" value="C:mitochondrial inner membrane"/>
    <property type="evidence" value="ECO:0007669"/>
    <property type="project" value="UniProtKB-SubCell"/>
</dbReference>
<evidence type="ECO:0000256" key="6">
    <source>
        <dbReference type="ARBA" id="ARBA00023128"/>
    </source>
</evidence>
<evidence type="ECO:0000256" key="8">
    <source>
        <dbReference type="PIRNR" id="PIRNR037736"/>
    </source>
</evidence>
<dbReference type="PANTHER" id="PTHR12151:SF5">
    <property type="entry name" value="AT19154P"/>
    <property type="match status" value="1"/>
</dbReference>
<keyword evidence="6 8" id="KW-0496">Mitochondrion</keyword>
<evidence type="ECO:0000256" key="9">
    <source>
        <dbReference type="PIRSR" id="PIRSR037736-1"/>
    </source>
</evidence>
<evidence type="ECO:0000313" key="15">
    <source>
        <dbReference type="Proteomes" id="UP001165120"/>
    </source>
</evidence>
<keyword evidence="12" id="KW-0812">Transmembrane</keyword>
<evidence type="ECO:0000256" key="4">
    <source>
        <dbReference type="ARBA" id="ARBA00022792"/>
    </source>
</evidence>
<keyword evidence="3 9" id="KW-0479">Metal-binding</keyword>
<feature type="binding site" evidence="9">
    <location>
        <position position="181"/>
    </location>
    <ligand>
        <name>Cu cation</name>
        <dbReference type="ChEBI" id="CHEBI:23378"/>
    </ligand>
</feature>
<dbReference type="InterPro" id="IPR017276">
    <property type="entry name" value="Synth_of_cyt-c-oxidase_Sco1/2"/>
</dbReference>
<evidence type="ECO:0000256" key="1">
    <source>
        <dbReference type="ARBA" id="ARBA00004273"/>
    </source>
</evidence>
<dbReference type="SUPFAM" id="SSF52833">
    <property type="entry name" value="Thioredoxin-like"/>
    <property type="match status" value="1"/>
</dbReference>
<dbReference type="CDD" id="cd02968">
    <property type="entry name" value="SCO"/>
    <property type="match status" value="1"/>
</dbReference>
<dbReference type="GO" id="GO:0005507">
    <property type="term" value="F:copper ion binding"/>
    <property type="evidence" value="ECO:0007669"/>
    <property type="project" value="InterPro"/>
</dbReference>
<dbReference type="Proteomes" id="UP001165120">
    <property type="component" value="Unassembled WGS sequence"/>
</dbReference>
<keyword evidence="10" id="KW-1015">Disulfide bond</keyword>
<keyword evidence="15" id="KW-1185">Reference proteome</keyword>
<comment type="caution">
    <text evidence="14">The sequence shown here is derived from an EMBL/GenBank/DDBJ whole genome shotgun (WGS) entry which is preliminary data.</text>
</comment>
<evidence type="ECO:0000256" key="11">
    <source>
        <dbReference type="SAM" id="MobiDB-lite"/>
    </source>
</evidence>
<dbReference type="PIRSF" id="PIRSF037736">
    <property type="entry name" value="SCO1"/>
    <property type="match status" value="1"/>
</dbReference>
<dbReference type="InterPro" id="IPR036249">
    <property type="entry name" value="Thioredoxin-like_sf"/>
</dbReference>
<name>A0A9W6SWY7_CANBO</name>
<keyword evidence="5 9" id="KW-0186">Copper</keyword>
<reference evidence="14" key="1">
    <citation type="submission" date="2023-04" db="EMBL/GenBank/DDBJ databases">
        <title>Candida boidinii NBRC 10035.</title>
        <authorList>
            <person name="Ichikawa N."/>
            <person name="Sato H."/>
            <person name="Tonouchi N."/>
        </authorList>
    </citation>
    <scope>NUCLEOTIDE SEQUENCE</scope>
    <source>
        <strain evidence="14">NBRC 10035</strain>
    </source>
</reference>
<evidence type="ECO:0000256" key="12">
    <source>
        <dbReference type="SAM" id="Phobius"/>
    </source>
</evidence>
<keyword evidence="7 12" id="KW-0472">Membrane</keyword>
<dbReference type="PANTHER" id="PTHR12151">
    <property type="entry name" value="ELECTRON TRANSPORT PROTIN SCO1/SENC FAMILY MEMBER"/>
    <property type="match status" value="1"/>
</dbReference>
<evidence type="ECO:0000256" key="7">
    <source>
        <dbReference type="ARBA" id="ARBA00023136"/>
    </source>
</evidence>
<feature type="disulfide bond" description="Redox-active" evidence="10">
    <location>
        <begin position="177"/>
        <end position="181"/>
    </location>
</feature>
<comment type="subcellular location">
    <subcellularLocation>
        <location evidence="1 8">Mitochondrion inner membrane</location>
    </subcellularLocation>
</comment>
<gene>
    <name evidence="14" type="ORF">Cboi02_000109400</name>
</gene>
<evidence type="ECO:0000259" key="13">
    <source>
        <dbReference type="PROSITE" id="PS51352"/>
    </source>
</evidence>
<dbReference type="AlphaFoldDB" id="A0A9W6SWY7"/>
<sequence>MYKLNPLRVGSLKTVNSLRLNSLRVNSPANISTILSQNRSLSSSIIRLNELKKTESESESEKSTVTEQSKKYSRKPLSRLPIGGSEDYANQKIQKNPIEFLTWKGVVIFLFVAGGLTYVFKNEKEKLALRREAESNRGVGKPLIGGPFNLIDTKGKPFTDKDLLGKFSLVYFGFTHCPDICPDELDKLGLILDGLSKDNIEIQPIFITCDPARDSPEVIEEYLKDFHEKIIGLTGEYDAIKQCCKNYRVYFSTPRNVKPGQDYLVDHSIFFYLMDPEGKFIDVLGRQYDAEQAIDRVKSHVKIWEPEAEREKDKSGWFGFLYK</sequence>
<feature type="binding site" evidence="9">
    <location>
        <position position="177"/>
    </location>
    <ligand>
        <name>Cu cation</name>
        <dbReference type="ChEBI" id="CHEBI:23378"/>
    </ligand>
</feature>
<feature type="region of interest" description="Disordered" evidence="11">
    <location>
        <begin position="52"/>
        <end position="78"/>
    </location>
</feature>
<comment type="similarity">
    <text evidence="2 8">Belongs to the SCO1/2 family.</text>
</comment>
<feature type="transmembrane region" description="Helical" evidence="12">
    <location>
        <begin position="100"/>
        <end position="120"/>
    </location>
</feature>
<evidence type="ECO:0000313" key="14">
    <source>
        <dbReference type="EMBL" id="GME67718.1"/>
    </source>
</evidence>
<dbReference type="GO" id="GO:0033617">
    <property type="term" value="P:mitochondrial respiratory chain complex IV assembly"/>
    <property type="evidence" value="ECO:0007669"/>
    <property type="project" value="TreeGrafter"/>
</dbReference>
<dbReference type="InterPro" id="IPR013766">
    <property type="entry name" value="Thioredoxin_domain"/>
</dbReference>
<feature type="compositionally biased region" description="Basic and acidic residues" evidence="11">
    <location>
        <begin position="52"/>
        <end position="70"/>
    </location>
</feature>
<dbReference type="InterPro" id="IPR003782">
    <property type="entry name" value="SCO1/SenC"/>
</dbReference>